<name>A0A0C3GQ19_OIDMZ</name>
<dbReference type="PANTHER" id="PTHR11587:SF2">
    <property type="entry name" value="ARGININOSUCCINATE SYNTHASE"/>
    <property type="match status" value="1"/>
</dbReference>
<dbReference type="GO" id="GO:0005737">
    <property type="term" value="C:cytoplasm"/>
    <property type="evidence" value="ECO:0007669"/>
    <property type="project" value="TreeGrafter"/>
</dbReference>
<dbReference type="InterPro" id="IPR014729">
    <property type="entry name" value="Rossmann-like_a/b/a_fold"/>
</dbReference>
<dbReference type="OrthoDB" id="1688907at2759"/>
<evidence type="ECO:0000256" key="2">
    <source>
        <dbReference type="ARBA" id="ARBA00022741"/>
    </source>
</evidence>
<organism evidence="5 6">
    <name type="scientific">Oidiodendron maius (strain Zn)</name>
    <dbReference type="NCBI Taxonomy" id="913774"/>
    <lineage>
        <taxon>Eukaryota</taxon>
        <taxon>Fungi</taxon>
        <taxon>Dikarya</taxon>
        <taxon>Ascomycota</taxon>
        <taxon>Pezizomycotina</taxon>
        <taxon>Leotiomycetes</taxon>
        <taxon>Leotiomycetes incertae sedis</taxon>
        <taxon>Myxotrichaceae</taxon>
        <taxon>Oidiodendron</taxon>
    </lineage>
</organism>
<accession>A0A0C3GQ19</accession>
<evidence type="ECO:0000256" key="1">
    <source>
        <dbReference type="ARBA" id="ARBA00022598"/>
    </source>
</evidence>
<dbReference type="SUPFAM" id="SSF52402">
    <property type="entry name" value="Adenine nucleotide alpha hydrolases-like"/>
    <property type="match status" value="1"/>
</dbReference>
<dbReference type="GO" id="GO:0000050">
    <property type="term" value="P:urea cycle"/>
    <property type="evidence" value="ECO:0007669"/>
    <property type="project" value="TreeGrafter"/>
</dbReference>
<dbReference type="InParanoid" id="A0A0C3GQ19"/>
<dbReference type="Proteomes" id="UP000054321">
    <property type="component" value="Unassembled WGS sequence"/>
</dbReference>
<proteinExistence type="predicted"/>
<dbReference type="GO" id="GO:0004055">
    <property type="term" value="F:argininosuccinate synthase activity"/>
    <property type="evidence" value="ECO:0007669"/>
    <property type="project" value="InterPro"/>
</dbReference>
<dbReference type="GO" id="GO:0006526">
    <property type="term" value="P:L-arginine biosynthetic process"/>
    <property type="evidence" value="ECO:0007669"/>
    <property type="project" value="InterPro"/>
</dbReference>
<evidence type="ECO:0000256" key="3">
    <source>
        <dbReference type="ARBA" id="ARBA00022840"/>
    </source>
</evidence>
<dbReference type="STRING" id="913774.A0A0C3GQ19"/>
<keyword evidence="2" id="KW-0547">Nucleotide-binding</keyword>
<sequence length="60" mass="6549">ITKQKVCLAYSGGLETSCIIKYLLASSYKIITFMTNIGQEEDFGAVRAKALKIGASKVYI</sequence>
<dbReference type="GO" id="GO:0005524">
    <property type="term" value="F:ATP binding"/>
    <property type="evidence" value="ECO:0007669"/>
    <property type="project" value="UniProtKB-KW"/>
</dbReference>
<keyword evidence="1" id="KW-0436">Ligase</keyword>
<keyword evidence="3" id="KW-0067">ATP-binding</keyword>
<evidence type="ECO:0000313" key="6">
    <source>
        <dbReference type="Proteomes" id="UP000054321"/>
    </source>
</evidence>
<dbReference type="Pfam" id="PF00764">
    <property type="entry name" value="Arginosuc_synth"/>
    <property type="match status" value="1"/>
</dbReference>
<dbReference type="Gene3D" id="3.40.50.620">
    <property type="entry name" value="HUPs"/>
    <property type="match status" value="1"/>
</dbReference>
<feature type="non-terminal residue" evidence="5">
    <location>
        <position position="1"/>
    </location>
</feature>
<evidence type="ECO:0000313" key="5">
    <source>
        <dbReference type="EMBL" id="KIM93499.1"/>
    </source>
</evidence>
<dbReference type="HOGENOM" id="CLU_203957_0_0_1"/>
<feature type="domain" description="Arginosuccinate synthase-like N-terminal" evidence="4">
    <location>
        <begin position="5"/>
        <end position="60"/>
    </location>
</feature>
<dbReference type="PANTHER" id="PTHR11587">
    <property type="entry name" value="ARGININOSUCCINATE SYNTHASE"/>
    <property type="match status" value="1"/>
</dbReference>
<dbReference type="EMBL" id="KN832894">
    <property type="protein sequence ID" value="KIM93499.1"/>
    <property type="molecule type" value="Genomic_DNA"/>
</dbReference>
<keyword evidence="6" id="KW-1185">Reference proteome</keyword>
<dbReference type="GO" id="GO:0000053">
    <property type="term" value="P:argininosuccinate metabolic process"/>
    <property type="evidence" value="ECO:0007669"/>
    <property type="project" value="TreeGrafter"/>
</dbReference>
<reference evidence="5 6" key="1">
    <citation type="submission" date="2014-04" db="EMBL/GenBank/DDBJ databases">
        <authorList>
            <consortium name="DOE Joint Genome Institute"/>
            <person name="Kuo A."/>
            <person name="Martino E."/>
            <person name="Perotto S."/>
            <person name="Kohler A."/>
            <person name="Nagy L.G."/>
            <person name="Floudas D."/>
            <person name="Copeland A."/>
            <person name="Barry K.W."/>
            <person name="Cichocki N."/>
            <person name="Veneault-Fourrey C."/>
            <person name="LaButti K."/>
            <person name="Lindquist E.A."/>
            <person name="Lipzen A."/>
            <person name="Lundell T."/>
            <person name="Morin E."/>
            <person name="Murat C."/>
            <person name="Sun H."/>
            <person name="Tunlid A."/>
            <person name="Henrissat B."/>
            <person name="Grigoriev I.V."/>
            <person name="Hibbett D.S."/>
            <person name="Martin F."/>
            <person name="Nordberg H.P."/>
            <person name="Cantor M.N."/>
            <person name="Hua S.X."/>
        </authorList>
    </citation>
    <scope>NUCLEOTIDE SEQUENCE [LARGE SCALE GENOMIC DNA]</scope>
    <source>
        <strain evidence="5 6">Zn</strain>
    </source>
</reference>
<reference evidence="6" key="2">
    <citation type="submission" date="2015-01" db="EMBL/GenBank/DDBJ databases">
        <title>Evolutionary Origins and Diversification of the Mycorrhizal Mutualists.</title>
        <authorList>
            <consortium name="DOE Joint Genome Institute"/>
            <consortium name="Mycorrhizal Genomics Consortium"/>
            <person name="Kohler A."/>
            <person name="Kuo A."/>
            <person name="Nagy L.G."/>
            <person name="Floudas D."/>
            <person name="Copeland A."/>
            <person name="Barry K.W."/>
            <person name="Cichocki N."/>
            <person name="Veneault-Fourrey C."/>
            <person name="LaButti K."/>
            <person name="Lindquist E.A."/>
            <person name="Lipzen A."/>
            <person name="Lundell T."/>
            <person name="Morin E."/>
            <person name="Murat C."/>
            <person name="Riley R."/>
            <person name="Ohm R."/>
            <person name="Sun H."/>
            <person name="Tunlid A."/>
            <person name="Henrissat B."/>
            <person name="Grigoriev I.V."/>
            <person name="Hibbett D.S."/>
            <person name="Martin F."/>
        </authorList>
    </citation>
    <scope>NUCLEOTIDE SEQUENCE [LARGE SCALE GENOMIC DNA]</scope>
    <source>
        <strain evidence="6">Zn</strain>
    </source>
</reference>
<dbReference type="InterPro" id="IPR001518">
    <property type="entry name" value="Arginosuc_synth"/>
</dbReference>
<gene>
    <name evidence="5" type="ORF">OIDMADRAFT_137636</name>
</gene>
<protein>
    <recommendedName>
        <fullName evidence="4">Arginosuccinate synthase-like N-terminal domain-containing protein</fullName>
    </recommendedName>
</protein>
<dbReference type="InterPro" id="IPR048267">
    <property type="entry name" value="Arginosuc_syn_N"/>
</dbReference>
<evidence type="ECO:0000259" key="4">
    <source>
        <dbReference type="Pfam" id="PF00764"/>
    </source>
</evidence>
<dbReference type="AlphaFoldDB" id="A0A0C3GQ19"/>